<reference evidence="2" key="1">
    <citation type="submission" date="2025-08" db="UniProtKB">
        <authorList>
            <consortium name="RefSeq"/>
        </authorList>
    </citation>
    <scope>IDENTIFICATION</scope>
</reference>
<accession>A0A8B7Z160</accession>
<evidence type="ECO:0000313" key="1">
    <source>
        <dbReference type="Proteomes" id="UP000694845"/>
    </source>
</evidence>
<sequence>MTTAPVATTSVLERIQATVALLMLDLRVVIDTEDATDQKCEQRGLCSDLFCLRRAVVSSCSNDTGQGTLNTYPEPEAATNYNVLRPLPTLVELCLPKIACSGEYMKLWAPFPPGLQPLMRALRNQQWLQQLRFSWLMKAIEEAERAVKDHIRPLSSSQCSEGHLLFRRHTRHRDSLMGWRQNPDLPYGPDMLALPEPVDGYDASDWCIAVVAHTIDMLLPTTMSEPVVTETVSALCDHSAAMAANVDSVRCLLSKWAPKLAQHCFDAALVYVWWSRGHIERAKQLLLQLLNHQIDDMVASSANFPETGLQIGLYLNELGRMMTHADQPELAGQFYRDAMEFAQDGSPLSINSSRLQSLALCAAAYDQGMMNQHYAVRAQSLWYSVLCEPDCPPELTQAAIVSLLHCHVSFSSQENVTKVDADKLWLKEMAAKLHDISLKDPSAYFYLSAVWAFLGKNDEAFEAYVNYSAYFSQTRGTEVPGSVVKSGPGSNQHYPWWKVSEWLASKSTATKDRNGRAFMCMPLLWRRNLGHTTCILGNQTSKRCVGDVCGVMPHFCITRDGFLTGCIMGNLPPMSNFLLNPHTGRPCASDHGRQLDLLKWDNFHSKQEGIQPGLRSVLFDASRAAFHVPCSGFLDSSYPCGFRIDTYLPTPIHLLTNRRTGDVFSLLVSNNIVDYNRHISKQDDWEFSVRFPAISHHEAVLICTSSLKNLKIDLRSVIVQAKRDAVLRDLGNNSECSSDYRRMNEAKILLQILVKHKCQIGVFLAQDIADNRQGSQVSKLKLALQRENLESLKDFLPPPQTIRVSNVLFVGENTAILSLLCAISPYNSQEDNTLVFADCDTANTFRNPVVHFTSSPDKSWKLPDQFVDWKSVGTNKKVFFVYESVISTRNDCSGEAKTLIVFDELGGILMKEVSNGRKTSGPHGCVNFFTCCGWNLLGFNYSRTGVISYNVRTRTTRTVRLPQVESLQVAGSVILVAVPAGVVALESINLLPLIVSRVNHFPVPLGTNTDEKTHSDALVVEGDSRFLQILTSSGLTDGLAQYSNRDEKRHSTRAFLGLINRVVILEISTESKALSCSNCCPLPTTLTVTADVILAGIPTELCFISQSVGFIVTTTVSKERHPLETEMMYWFDMSGNMRGVHPLLGPGPHGMTAVPLKDPDQGESLSEVQSLRWHLFFDDGLGGICCIRI</sequence>
<organism evidence="1 2">
    <name type="scientific">Acanthaster planci</name>
    <name type="common">Crown-of-thorns starfish</name>
    <dbReference type="NCBI Taxonomy" id="133434"/>
    <lineage>
        <taxon>Eukaryota</taxon>
        <taxon>Metazoa</taxon>
        <taxon>Echinodermata</taxon>
        <taxon>Eleutherozoa</taxon>
        <taxon>Asterozoa</taxon>
        <taxon>Asteroidea</taxon>
        <taxon>Valvatacea</taxon>
        <taxon>Valvatida</taxon>
        <taxon>Acanthasteridae</taxon>
        <taxon>Acanthaster</taxon>
    </lineage>
</organism>
<dbReference type="KEGG" id="aplc:110983515"/>
<name>A0A8B7Z160_ACAPL</name>
<keyword evidence="1" id="KW-1185">Reference proteome</keyword>
<evidence type="ECO:0000313" key="2">
    <source>
        <dbReference type="RefSeq" id="XP_022098510.1"/>
    </source>
</evidence>
<dbReference type="RefSeq" id="XP_022098510.1">
    <property type="nucleotide sequence ID" value="XM_022242818.1"/>
</dbReference>
<dbReference type="OrthoDB" id="6115758at2759"/>
<protein>
    <submittedName>
        <fullName evidence="2">Uncharacterized protein LOC110983515 isoform X1</fullName>
    </submittedName>
</protein>
<dbReference type="GeneID" id="110983515"/>
<gene>
    <name evidence="2" type="primary">LOC110983515</name>
</gene>
<proteinExistence type="predicted"/>
<dbReference type="Proteomes" id="UP000694845">
    <property type="component" value="Unplaced"/>
</dbReference>
<dbReference type="AlphaFoldDB" id="A0A8B7Z160"/>